<dbReference type="Proteomes" id="UP001597018">
    <property type="component" value="Unassembled WGS sequence"/>
</dbReference>
<dbReference type="PANTHER" id="PTHR43429">
    <property type="entry name" value="PYRIDINE NUCLEOTIDE-DISULFIDE OXIDOREDUCTASE DOMAIN-CONTAINING"/>
    <property type="match status" value="1"/>
</dbReference>
<evidence type="ECO:0000259" key="5">
    <source>
        <dbReference type="Pfam" id="PF07992"/>
    </source>
</evidence>
<dbReference type="PANTHER" id="PTHR43429:SF3">
    <property type="entry name" value="NITRITE REDUCTASE [NAD(P)H]"/>
    <property type="match status" value="1"/>
</dbReference>
<dbReference type="SUPFAM" id="SSF55424">
    <property type="entry name" value="FAD/NAD-linked reductases, dimerisation (C-terminal) domain"/>
    <property type="match status" value="1"/>
</dbReference>
<dbReference type="SUPFAM" id="SSF51905">
    <property type="entry name" value="FAD/NAD(P)-binding domain"/>
    <property type="match status" value="1"/>
</dbReference>
<organism evidence="6 7">
    <name type="scientific">Saccharopolyspora rosea</name>
    <dbReference type="NCBI Taxonomy" id="524884"/>
    <lineage>
        <taxon>Bacteria</taxon>
        <taxon>Bacillati</taxon>
        <taxon>Actinomycetota</taxon>
        <taxon>Actinomycetes</taxon>
        <taxon>Pseudonocardiales</taxon>
        <taxon>Pseudonocardiaceae</taxon>
        <taxon>Saccharopolyspora</taxon>
    </lineage>
</organism>
<comment type="cofactor">
    <cofactor evidence="1">
        <name>FAD</name>
        <dbReference type="ChEBI" id="CHEBI:57692"/>
    </cofactor>
</comment>
<keyword evidence="2" id="KW-0285">Flavoprotein</keyword>
<comment type="caution">
    <text evidence="6">The sequence shown here is derived from an EMBL/GenBank/DDBJ whole genome shotgun (WGS) entry which is preliminary data.</text>
</comment>
<dbReference type="Pfam" id="PF07992">
    <property type="entry name" value="Pyr_redox_2"/>
    <property type="match status" value="1"/>
</dbReference>
<gene>
    <name evidence="6" type="ORF">ACFQ16_13245</name>
</gene>
<accession>A0ABW3FVS8</accession>
<dbReference type="InterPro" id="IPR050260">
    <property type="entry name" value="FAD-bd_OxRdtase"/>
</dbReference>
<dbReference type="EMBL" id="JBHTIW010000008">
    <property type="protein sequence ID" value="MFD0920714.1"/>
    <property type="molecule type" value="Genomic_DNA"/>
</dbReference>
<evidence type="ECO:0000259" key="4">
    <source>
        <dbReference type="Pfam" id="PF04324"/>
    </source>
</evidence>
<evidence type="ECO:0000256" key="2">
    <source>
        <dbReference type="ARBA" id="ARBA00022630"/>
    </source>
</evidence>
<proteinExistence type="predicted"/>
<evidence type="ECO:0000313" key="6">
    <source>
        <dbReference type="EMBL" id="MFD0920714.1"/>
    </source>
</evidence>
<keyword evidence="7" id="KW-1185">Reference proteome</keyword>
<dbReference type="PRINTS" id="PR00368">
    <property type="entry name" value="FADPNR"/>
</dbReference>
<dbReference type="RefSeq" id="WP_263253846.1">
    <property type="nucleotide sequence ID" value="NZ_BAABLT010000006.1"/>
</dbReference>
<feature type="domain" description="FAD/NAD(P)-binding" evidence="5">
    <location>
        <begin position="3"/>
        <end position="275"/>
    </location>
</feature>
<evidence type="ECO:0000256" key="1">
    <source>
        <dbReference type="ARBA" id="ARBA00001974"/>
    </source>
</evidence>
<dbReference type="InterPro" id="IPR036188">
    <property type="entry name" value="FAD/NAD-bd_sf"/>
</dbReference>
<dbReference type="InterPro" id="IPR041854">
    <property type="entry name" value="BFD-like_2Fe2S-bd_dom_sf"/>
</dbReference>
<evidence type="ECO:0000313" key="7">
    <source>
        <dbReference type="Proteomes" id="UP001597018"/>
    </source>
</evidence>
<dbReference type="InterPro" id="IPR023753">
    <property type="entry name" value="FAD/NAD-binding_dom"/>
</dbReference>
<evidence type="ECO:0000256" key="3">
    <source>
        <dbReference type="ARBA" id="ARBA00022827"/>
    </source>
</evidence>
<reference evidence="7" key="1">
    <citation type="journal article" date="2019" name="Int. J. Syst. Evol. Microbiol.">
        <title>The Global Catalogue of Microorganisms (GCM) 10K type strain sequencing project: providing services to taxonomists for standard genome sequencing and annotation.</title>
        <authorList>
            <consortium name="The Broad Institute Genomics Platform"/>
            <consortium name="The Broad Institute Genome Sequencing Center for Infectious Disease"/>
            <person name="Wu L."/>
            <person name="Ma J."/>
        </authorList>
    </citation>
    <scope>NUCLEOTIDE SEQUENCE [LARGE SCALE GENOMIC DNA]</scope>
    <source>
        <strain evidence="7">CCUG 56401</strain>
    </source>
</reference>
<protein>
    <submittedName>
        <fullName evidence="6">FAD-dependent oxidoreductase</fullName>
    </submittedName>
</protein>
<dbReference type="InterPro" id="IPR007419">
    <property type="entry name" value="BFD-like_2Fe2S-bd_dom"/>
</dbReference>
<feature type="domain" description="BFD-like [2Fe-2S]-binding" evidence="4">
    <location>
        <begin position="391"/>
        <end position="437"/>
    </location>
</feature>
<dbReference type="Gene3D" id="3.50.50.60">
    <property type="entry name" value="FAD/NAD(P)-binding domain"/>
    <property type="match status" value="2"/>
</dbReference>
<keyword evidence="3" id="KW-0274">FAD</keyword>
<dbReference type="Pfam" id="PF04324">
    <property type="entry name" value="Fer2_BFD"/>
    <property type="match status" value="1"/>
</dbReference>
<dbReference type="InterPro" id="IPR016156">
    <property type="entry name" value="FAD/NAD-linked_Rdtase_dimer_sf"/>
</dbReference>
<dbReference type="Gene3D" id="1.10.10.1100">
    <property type="entry name" value="BFD-like [2Fe-2S]-binding domain"/>
    <property type="match status" value="1"/>
</dbReference>
<sequence>MSRIVVAGGGPAAHRLVERLRTFGHSGPITVLGQEDFPAYNRVLLGAVLTGALRPDDVELPAAQADVRVGVSVTAIDRHRRVVRTDSGEQLPYDVLVLAVGARPVLPDVPGAERMLPVRTLADCRAVSGRVVVLGGGVLGVETACSLRARGADVALVHRRAHLMNRHLDAPAGRVLAERLRELGIRLRLGRDAAELRPAGLVLDDGEVLAADRVLVCAGVVPETGLAADAGLPVRRGVVVDDRLRTTDPRIHAIGDCAEHDGQVPGLLGAAWEQADVLARVLTGGDARYRGARTVVRPRGVEVASIGPVERLADPDAEVVRLSDPARGRYAALALRDERVAAAVLVGLPEAAAAVARLHDRDQPAQTDRLALLLGTPVAPRGAVELPADQVVCRCGHVTRQSLVAAWRAGARTVAALARATRATTGCGGCTDDVARLCASLTDDEEQEGAA</sequence>
<name>A0ABW3FVS8_9PSEU</name>